<evidence type="ECO:0000313" key="3">
    <source>
        <dbReference type="Proteomes" id="UP000177117"/>
    </source>
</evidence>
<feature type="signal peptide" evidence="1">
    <location>
        <begin position="1"/>
        <end position="22"/>
    </location>
</feature>
<accession>A0A1F8ELN4</accession>
<evidence type="ECO:0000256" key="1">
    <source>
        <dbReference type="SAM" id="SignalP"/>
    </source>
</evidence>
<name>A0A1F8ELN4_9BACT</name>
<gene>
    <name evidence="2" type="ORF">A2650_03305</name>
</gene>
<sequence>MRSILSFFVVVATLATAIPAEAQQSPLVTLMAERIINSSSGIYGGGYYGPRLGRNYGGYYQIELAMVVDFLKMPGVLNACTLSTSVSNPEKQVAMNCHIIMRSSPESVQAQLGNFPESDLLGTQHPEAGVMHIRAYDPTHKPFNRNHKDCIPVESRAIQPAPMPTAEVATPLPTPQTVPVKRIDPEEEMSWNTVNTTDFTAVVVDPNTGRKELISAMSSASLSTPTGSKPYVVTLLVPGRGNIDKVPGEIRPSKDLQGWEIVAR</sequence>
<organism evidence="2 3">
    <name type="scientific">Candidatus Yanofskybacteria bacterium RIFCSPHIGHO2_01_FULL_41_53</name>
    <dbReference type="NCBI Taxonomy" id="1802663"/>
    <lineage>
        <taxon>Bacteria</taxon>
        <taxon>Candidatus Yanofskyibacteriota</taxon>
    </lineage>
</organism>
<feature type="chain" id="PRO_5009535352" evidence="1">
    <location>
        <begin position="23"/>
        <end position="264"/>
    </location>
</feature>
<keyword evidence="1" id="KW-0732">Signal</keyword>
<comment type="caution">
    <text evidence="2">The sequence shown here is derived from an EMBL/GenBank/DDBJ whole genome shotgun (WGS) entry which is preliminary data.</text>
</comment>
<dbReference type="AlphaFoldDB" id="A0A1F8ELN4"/>
<dbReference type="EMBL" id="MGJD01000012">
    <property type="protein sequence ID" value="OGN00949.1"/>
    <property type="molecule type" value="Genomic_DNA"/>
</dbReference>
<proteinExistence type="predicted"/>
<evidence type="ECO:0000313" key="2">
    <source>
        <dbReference type="EMBL" id="OGN00949.1"/>
    </source>
</evidence>
<dbReference type="Proteomes" id="UP000177117">
    <property type="component" value="Unassembled WGS sequence"/>
</dbReference>
<reference evidence="2 3" key="1">
    <citation type="journal article" date="2016" name="Nat. Commun.">
        <title>Thousands of microbial genomes shed light on interconnected biogeochemical processes in an aquifer system.</title>
        <authorList>
            <person name="Anantharaman K."/>
            <person name="Brown C.T."/>
            <person name="Hug L.A."/>
            <person name="Sharon I."/>
            <person name="Castelle C.J."/>
            <person name="Probst A.J."/>
            <person name="Thomas B.C."/>
            <person name="Singh A."/>
            <person name="Wilkins M.J."/>
            <person name="Karaoz U."/>
            <person name="Brodie E.L."/>
            <person name="Williams K.H."/>
            <person name="Hubbard S.S."/>
            <person name="Banfield J.F."/>
        </authorList>
    </citation>
    <scope>NUCLEOTIDE SEQUENCE [LARGE SCALE GENOMIC DNA]</scope>
</reference>
<protein>
    <submittedName>
        <fullName evidence="2">Uncharacterized protein</fullName>
    </submittedName>
</protein>